<proteinExistence type="inferred from homology"/>
<sequence>MADDTGQKTCARLIDVQLDESTITRWSAEIEHERRVAVYDLLEENSFDLLKSADSGYPGPYRLILKVAEGRLVFDVHSEDARPLMSFRLAMSPFRRIVREYYAICDSYYEAIKSASPGQIEAIDMGRRGLHNQGSELLMERLEGKIRVDMDTARRLFTLVCVLHLKGGRGPR</sequence>
<dbReference type="InParanoid" id="A0A3M0BV81"/>
<evidence type="ECO:0000313" key="2">
    <source>
        <dbReference type="EMBL" id="RMB01484.1"/>
    </source>
</evidence>
<dbReference type="OrthoDB" id="9798434at2"/>
<dbReference type="EMBL" id="REFR01000016">
    <property type="protein sequence ID" value="RMB01484.1"/>
    <property type="molecule type" value="Genomic_DNA"/>
</dbReference>
<comment type="similarity">
    <text evidence="1">Belongs to the UPF0262 family.</text>
</comment>
<dbReference type="RefSeq" id="WP_121940303.1">
    <property type="nucleotide sequence ID" value="NZ_REFR01000016.1"/>
</dbReference>
<organism evidence="2 3">
    <name type="scientific">Eilatimonas milleporae</name>
    <dbReference type="NCBI Taxonomy" id="911205"/>
    <lineage>
        <taxon>Bacteria</taxon>
        <taxon>Pseudomonadati</taxon>
        <taxon>Pseudomonadota</taxon>
        <taxon>Alphaproteobacteria</taxon>
        <taxon>Kordiimonadales</taxon>
        <taxon>Kordiimonadaceae</taxon>
        <taxon>Eilatimonas</taxon>
    </lineage>
</organism>
<protein>
    <recommendedName>
        <fullName evidence="1">UPF0262 protein BXY39_3669</fullName>
    </recommendedName>
</protein>
<dbReference type="InterPro" id="IPR008321">
    <property type="entry name" value="UCP032146"/>
</dbReference>
<dbReference type="AlphaFoldDB" id="A0A3M0BV81"/>
<reference evidence="2 3" key="1">
    <citation type="submission" date="2018-10" db="EMBL/GenBank/DDBJ databases">
        <title>Genomic Encyclopedia of Archaeal and Bacterial Type Strains, Phase II (KMG-II): from individual species to whole genera.</title>
        <authorList>
            <person name="Goeker M."/>
        </authorList>
    </citation>
    <scope>NUCLEOTIDE SEQUENCE [LARGE SCALE GENOMIC DNA]</scope>
    <source>
        <strain evidence="2 3">DSM 25217</strain>
    </source>
</reference>
<keyword evidence="3" id="KW-1185">Reference proteome</keyword>
<evidence type="ECO:0000313" key="3">
    <source>
        <dbReference type="Proteomes" id="UP000271227"/>
    </source>
</evidence>
<dbReference type="PIRSF" id="PIRSF032146">
    <property type="entry name" value="UCP032146"/>
    <property type="match status" value="1"/>
</dbReference>
<name>A0A3M0BV81_9PROT</name>
<gene>
    <name evidence="2" type="ORF">BXY39_3669</name>
</gene>
<dbReference type="Pfam" id="PF06793">
    <property type="entry name" value="UPF0262"/>
    <property type="match status" value="1"/>
</dbReference>
<evidence type="ECO:0000256" key="1">
    <source>
        <dbReference type="HAMAP-Rule" id="MF_00678"/>
    </source>
</evidence>
<dbReference type="NCBIfam" id="NF002769">
    <property type="entry name" value="PRK02853.1"/>
    <property type="match status" value="1"/>
</dbReference>
<comment type="caution">
    <text evidence="2">The sequence shown here is derived from an EMBL/GenBank/DDBJ whole genome shotgun (WGS) entry which is preliminary data.</text>
</comment>
<accession>A0A3M0BV81</accession>
<dbReference type="Proteomes" id="UP000271227">
    <property type="component" value="Unassembled WGS sequence"/>
</dbReference>
<dbReference type="HAMAP" id="MF_00678">
    <property type="entry name" value="UPF0262"/>
    <property type="match status" value="1"/>
</dbReference>